<dbReference type="RefSeq" id="WP_264501916.1">
    <property type="nucleotide sequence ID" value="NZ_JAPDDS010000007.1"/>
</dbReference>
<keyword evidence="2" id="KW-1185">Reference proteome</keyword>
<name>A0ABT3FRN2_9BACT</name>
<evidence type="ECO:0000313" key="2">
    <source>
        <dbReference type="Proteomes" id="UP001207930"/>
    </source>
</evidence>
<proteinExistence type="predicted"/>
<accession>A0ABT3FRN2</accession>
<evidence type="ECO:0000313" key="1">
    <source>
        <dbReference type="EMBL" id="MCW1885959.1"/>
    </source>
</evidence>
<comment type="caution">
    <text evidence="1">The sequence shown here is derived from an EMBL/GenBank/DDBJ whole genome shotgun (WGS) entry which is preliminary data.</text>
</comment>
<dbReference type="EMBL" id="JAPDDS010000007">
    <property type="protein sequence ID" value="MCW1885959.1"/>
    <property type="molecule type" value="Genomic_DNA"/>
</dbReference>
<reference evidence="1 2" key="1">
    <citation type="submission" date="2022-10" db="EMBL/GenBank/DDBJ databases">
        <title>Luteolibacter flavescens strain MCCC 1K03193, whole genome shotgun sequencing project.</title>
        <authorList>
            <person name="Zhao G."/>
            <person name="Shen L."/>
        </authorList>
    </citation>
    <scope>NUCLEOTIDE SEQUENCE [LARGE SCALE GENOMIC DNA]</scope>
    <source>
        <strain evidence="1 2">MCCC 1K03193</strain>
    </source>
</reference>
<dbReference type="Proteomes" id="UP001207930">
    <property type="component" value="Unassembled WGS sequence"/>
</dbReference>
<gene>
    <name evidence="1" type="ORF">OKA04_14565</name>
</gene>
<protein>
    <submittedName>
        <fullName evidence="1">Uncharacterized protein</fullName>
    </submittedName>
</protein>
<sequence length="185" mass="20056">MANRSENNGVSILAADLGLTWHHREVRFTPGMIPSIAVACCVTLPVPAGETVFLGGSLHYQEVGTHSIVEKESLGAFVERIGGIIRAEYEVNGKRNLASCRIQVRRKHAPGKSAEDFIFDFEKDQDMAWSFILQSGDVVEVKEKSMIERTPIALGGLKFPAARFAKPKIQGPALPAPAGIKSDGD</sequence>
<organism evidence="1 2">
    <name type="scientific">Luteolibacter flavescens</name>
    <dbReference type="NCBI Taxonomy" id="1859460"/>
    <lineage>
        <taxon>Bacteria</taxon>
        <taxon>Pseudomonadati</taxon>
        <taxon>Verrucomicrobiota</taxon>
        <taxon>Verrucomicrobiia</taxon>
        <taxon>Verrucomicrobiales</taxon>
        <taxon>Verrucomicrobiaceae</taxon>
        <taxon>Luteolibacter</taxon>
    </lineage>
</organism>